<name>H7FQC1_FLAFP</name>
<protein>
    <submittedName>
        <fullName evidence="1">Uncharacterized protein</fullName>
    </submittedName>
</protein>
<evidence type="ECO:0000313" key="2">
    <source>
        <dbReference type="Proteomes" id="UP000005566"/>
    </source>
</evidence>
<keyword evidence="2" id="KW-1185">Reference proteome</keyword>
<sequence length="38" mass="4624">MNPAQQEIKANLETVVWDDTVEAYEVEKRISKWFFFFN</sequence>
<comment type="caution">
    <text evidence="1">The sequence shown here is derived from an EMBL/GenBank/DDBJ whole genome shotgun (WGS) entry which is preliminary data.</text>
</comment>
<accession>H7FQC1</accession>
<dbReference type="EMBL" id="AHKF01000015">
    <property type="protein sequence ID" value="EIA09475.1"/>
    <property type="molecule type" value="Genomic_DNA"/>
</dbReference>
<dbReference type="Proteomes" id="UP000005566">
    <property type="component" value="Unassembled WGS sequence"/>
</dbReference>
<evidence type="ECO:0000313" key="1">
    <source>
        <dbReference type="EMBL" id="EIA09475.1"/>
    </source>
</evidence>
<reference evidence="1 2" key="1">
    <citation type="journal article" date="2014" name="Acta Crystallogr. D">
        <title>Structure-based characterization and antifreeze properties of a hyperactive ice-binding protein from the Antarctic bacterium Flavobacterium frigoris PS1.</title>
        <authorList>
            <person name="Do H."/>
            <person name="Kim S.J."/>
            <person name="Kim H.J."/>
            <person name="Lee J.H."/>
        </authorList>
    </citation>
    <scope>NUCLEOTIDE SEQUENCE [LARGE SCALE GENOMIC DNA]</scope>
    <source>
        <strain evidence="1 2">PS1</strain>
    </source>
</reference>
<dbReference type="AlphaFoldDB" id="H7FQC1"/>
<dbReference type="STRING" id="1086011.HJ01_01381"/>
<proteinExistence type="predicted"/>
<dbReference type="PATRIC" id="fig|1086011.3.peg.1354"/>
<gene>
    <name evidence="1" type="ORF">HJ01_01381</name>
</gene>
<organism evidence="1 2">
    <name type="scientific">Flavobacterium frigoris (strain PS1)</name>
    <dbReference type="NCBI Taxonomy" id="1086011"/>
    <lineage>
        <taxon>Bacteria</taxon>
        <taxon>Pseudomonadati</taxon>
        <taxon>Bacteroidota</taxon>
        <taxon>Flavobacteriia</taxon>
        <taxon>Flavobacteriales</taxon>
        <taxon>Flavobacteriaceae</taxon>
        <taxon>Flavobacterium</taxon>
    </lineage>
</organism>